<protein>
    <submittedName>
        <fullName evidence="2">Histone acetyltransferase kat2a</fullName>
    </submittedName>
</protein>
<feature type="region of interest" description="Disordered" evidence="1">
    <location>
        <begin position="1"/>
        <end position="50"/>
    </location>
</feature>
<evidence type="ECO:0000313" key="3">
    <source>
        <dbReference type="Proteomes" id="UP001482620"/>
    </source>
</evidence>
<proteinExistence type="predicted"/>
<dbReference type="EMBL" id="JAHRIQ010051845">
    <property type="protein sequence ID" value="MEQ2238428.1"/>
    <property type="molecule type" value="Genomic_DNA"/>
</dbReference>
<keyword evidence="3" id="KW-1185">Reference proteome</keyword>
<evidence type="ECO:0000313" key="2">
    <source>
        <dbReference type="EMBL" id="MEQ2238428.1"/>
    </source>
</evidence>
<feature type="compositionally biased region" description="Low complexity" evidence="1">
    <location>
        <begin position="16"/>
        <end position="25"/>
    </location>
</feature>
<reference evidence="2 3" key="1">
    <citation type="submission" date="2021-06" db="EMBL/GenBank/DDBJ databases">
        <authorList>
            <person name="Palmer J.M."/>
        </authorList>
    </citation>
    <scope>NUCLEOTIDE SEQUENCE [LARGE SCALE GENOMIC DNA]</scope>
    <source>
        <strain evidence="3">if_2019</strain>
        <tissue evidence="2">Muscle</tissue>
    </source>
</reference>
<organism evidence="2 3">
    <name type="scientific">Ilyodon furcidens</name>
    <name type="common">goldbreast splitfin</name>
    <dbReference type="NCBI Taxonomy" id="33524"/>
    <lineage>
        <taxon>Eukaryota</taxon>
        <taxon>Metazoa</taxon>
        <taxon>Chordata</taxon>
        <taxon>Craniata</taxon>
        <taxon>Vertebrata</taxon>
        <taxon>Euteleostomi</taxon>
        <taxon>Actinopterygii</taxon>
        <taxon>Neopterygii</taxon>
        <taxon>Teleostei</taxon>
        <taxon>Neoteleostei</taxon>
        <taxon>Acanthomorphata</taxon>
        <taxon>Ovalentaria</taxon>
        <taxon>Atherinomorphae</taxon>
        <taxon>Cyprinodontiformes</taxon>
        <taxon>Goodeidae</taxon>
        <taxon>Ilyodon</taxon>
    </lineage>
</organism>
<name>A0ABV0TZS1_9TELE</name>
<evidence type="ECO:0000256" key="1">
    <source>
        <dbReference type="SAM" id="MobiDB-lite"/>
    </source>
</evidence>
<feature type="compositionally biased region" description="Polar residues" evidence="1">
    <location>
        <begin position="29"/>
        <end position="38"/>
    </location>
</feature>
<accession>A0ABV0TZS1</accession>
<gene>
    <name evidence="2" type="primary">KAT2A_3</name>
    <name evidence="2" type="ORF">ILYODFUR_032986</name>
</gene>
<sequence length="125" mass="13201">MPASDSTQIGHQTVISPASGSGSPALSKCLNSTSSLGSTDMGGVEPITGDKRKLPEALTLEDAKRIRVMGDIPMELVNEVMMTITDPAAMLGPEVSSSKLHSEMRLLPFNMSEPPTHQHTNISNG</sequence>
<dbReference type="Proteomes" id="UP001482620">
    <property type="component" value="Unassembled WGS sequence"/>
</dbReference>
<feature type="compositionally biased region" description="Polar residues" evidence="1">
    <location>
        <begin position="1"/>
        <end position="15"/>
    </location>
</feature>
<comment type="caution">
    <text evidence="2">The sequence shown here is derived from an EMBL/GenBank/DDBJ whole genome shotgun (WGS) entry which is preliminary data.</text>
</comment>